<gene>
    <name evidence="1" type="ORF">DW228_10965</name>
</gene>
<dbReference type="RefSeq" id="WP_005809560.1">
    <property type="nucleotide sequence ID" value="NZ_CAEUHN010000002.1"/>
</dbReference>
<sequence>MELRNIPFSSSYNRMGAVANEIHNAIMGGWITTGAWGNWSPEYWHTDKLVCLNSATTAIEMISYILGIGNGDEVIIVPVYTYTAITIKYVGATRQIPVDVQEDYFKI</sequence>
<accession>A0A396C287</accession>
<evidence type="ECO:0000313" key="1">
    <source>
        <dbReference type="EMBL" id="RHH10995.1"/>
    </source>
</evidence>
<dbReference type="Gene3D" id="3.40.640.10">
    <property type="entry name" value="Type I PLP-dependent aspartate aminotransferase-like (Major domain)"/>
    <property type="match status" value="1"/>
</dbReference>
<evidence type="ECO:0000313" key="2">
    <source>
        <dbReference type="Proteomes" id="UP000266644"/>
    </source>
</evidence>
<dbReference type="InterPro" id="IPR000653">
    <property type="entry name" value="DegT/StrS_aminotransferase"/>
</dbReference>
<dbReference type="AlphaFoldDB" id="A0A396C287"/>
<dbReference type="InterPro" id="IPR015424">
    <property type="entry name" value="PyrdxlP-dep_Trfase"/>
</dbReference>
<dbReference type="Pfam" id="PF01041">
    <property type="entry name" value="DegT_DnrJ_EryC1"/>
    <property type="match status" value="1"/>
</dbReference>
<dbReference type="Proteomes" id="UP000266644">
    <property type="component" value="Unassembled WGS sequence"/>
</dbReference>
<evidence type="ECO:0008006" key="3">
    <source>
        <dbReference type="Google" id="ProtNLM"/>
    </source>
</evidence>
<dbReference type="EMBL" id="QRJE01000016">
    <property type="protein sequence ID" value="RHH10995.1"/>
    <property type="molecule type" value="Genomic_DNA"/>
</dbReference>
<comment type="caution">
    <text evidence="1">The sequence shown here is derived from an EMBL/GenBank/DDBJ whole genome shotgun (WGS) entry which is preliminary data.</text>
</comment>
<reference evidence="1 2" key="1">
    <citation type="submission" date="2018-08" db="EMBL/GenBank/DDBJ databases">
        <title>A genome reference for cultivated species of the human gut microbiota.</title>
        <authorList>
            <person name="Zou Y."/>
            <person name="Xue W."/>
            <person name="Luo G."/>
        </authorList>
    </citation>
    <scope>NUCLEOTIDE SEQUENCE [LARGE SCALE GENOMIC DNA]</scope>
    <source>
        <strain evidence="1 2">AM18-6</strain>
    </source>
</reference>
<name>A0A396C287_BACFG</name>
<protein>
    <recommendedName>
        <fullName evidence="3">DegT/DnrJ/EryC1/StrS aminotransferase family protein</fullName>
    </recommendedName>
</protein>
<organism evidence="1 2">
    <name type="scientific">Bacteroides fragilis</name>
    <dbReference type="NCBI Taxonomy" id="817"/>
    <lineage>
        <taxon>Bacteria</taxon>
        <taxon>Pseudomonadati</taxon>
        <taxon>Bacteroidota</taxon>
        <taxon>Bacteroidia</taxon>
        <taxon>Bacteroidales</taxon>
        <taxon>Bacteroidaceae</taxon>
        <taxon>Bacteroides</taxon>
    </lineage>
</organism>
<dbReference type="InterPro" id="IPR015421">
    <property type="entry name" value="PyrdxlP-dep_Trfase_major"/>
</dbReference>
<proteinExistence type="predicted"/>
<dbReference type="SUPFAM" id="SSF53383">
    <property type="entry name" value="PLP-dependent transferases"/>
    <property type="match status" value="1"/>
</dbReference>